<dbReference type="InterPro" id="IPR036397">
    <property type="entry name" value="RNaseH_sf"/>
</dbReference>
<evidence type="ECO:0000313" key="2">
    <source>
        <dbReference type="EnsemblPlants" id="cds.evm.model.04.1047"/>
    </source>
</evidence>
<dbReference type="EMBL" id="UZAU01000372">
    <property type="status" value="NOT_ANNOTATED_CDS"/>
    <property type="molecule type" value="Genomic_DNA"/>
</dbReference>
<dbReference type="InterPro" id="IPR002156">
    <property type="entry name" value="RNaseH_domain"/>
</dbReference>
<dbReference type="OMA" id="YVHRSAN"/>
<feature type="domain" description="RNase H type-1" evidence="1">
    <location>
        <begin position="12"/>
        <end position="132"/>
    </location>
</feature>
<dbReference type="Proteomes" id="UP000596661">
    <property type="component" value="Chromosome 4"/>
</dbReference>
<dbReference type="InterPro" id="IPR053151">
    <property type="entry name" value="RNase_H-like"/>
</dbReference>
<name>A0A803PBH6_CANSA</name>
<dbReference type="InterPro" id="IPR044730">
    <property type="entry name" value="RNase_H-like_dom_plant"/>
</dbReference>
<keyword evidence="3" id="KW-1185">Reference proteome</keyword>
<reference evidence="2" key="2">
    <citation type="submission" date="2021-03" db="UniProtKB">
        <authorList>
            <consortium name="EnsemblPlants"/>
        </authorList>
    </citation>
    <scope>IDENTIFICATION</scope>
</reference>
<accession>A0A803PBH6</accession>
<dbReference type="Gramene" id="evm.model.04.1047">
    <property type="protein sequence ID" value="cds.evm.model.04.1047"/>
    <property type="gene ID" value="evm.TU.04.1047"/>
</dbReference>
<evidence type="ECO:0000313" key="3">
    <source>
        <dbReference type="Proteomes" id="UP000596661"/>
    </source>
</evidence>
<evidence type="ECO:0000259" key="1">
    <source>
        <dbReference type="Pfam" id="PF13456"/>
    </source>
</evidence>
<dbReference type="CDD" id="cd06222">
    <property type="entry name" value="RNase_H_like"/>
    <property type="match status" value="1"/>
</dbReference>
<organism evidence="2 3">
    <name type="scientific">Cannabis sativa</name>
    <name type="common">Hemp</name>
    <name type="synonym">Marijuana</name>
    <dbReference type="NCBI Taxonomy" id="3483"/>
    <lineage>
        <taxon>Eukaryota</taxon>
        <taxon>Viridiplantae</taxon>
        <taxon>Streptophyta</taxon>
        <taxon>Embryophyta</taxon>
        <taxon>Tracheophyta</taxon>
        <taxon>Spermatophyta</taxon>
        <taxon>Magnoliopsida</taxon>
        <taxon>eudicotyledons</taxon>
        <taxon>Gunneridae</taxon>
        <taxon>Pentapetalae</taxon>
        <taxon>rosids</taxon>
        <taxon>fabids</taxon>
        <taxon>Rosales</taxon>
        <taxon>Cannabaceae</taxon>
        <taxon>Cannabis</taxon>
    </lineage>
</organism>
<dbReference type="Gene3D" id="3.30.420.10">
    <property type="entry name" value="Ribonuclease H-like superfamily/Ribonuclease H"/>
    <property type="match status" value="1"/>
</dbReference>
<dbReference type="GO" id="GO:0003676">
    <property type="term" value="F:nucleic acid binding"/>
    <property type="evidence" value="ECO:0007669"/>
    <property type="project" value="InterPro"/>
</dbReference>
<sequence length="160" mass="17648">MAAPHGMYKLNVDDALDVNNQMMGIGGVVRNSYGQVIAAISSPLKGNLTVKEIEAKAISYCLSWLKHINCPIHLLESDALIVSQNVNNPQHHYGRFHDLINDIIYQMSSFSGISISYVHRSANSAAHGLVRYALRVDTDIVWRAVCPSPIEAVIVNELVH</sequence>
<dbReference type="Pfam" id="PF13456">
    <property type="entry name" value="RVT_3"/>
    <property type="match status" value="1"/>
</dbReference>
<dbReference type="AlphaFoldDB" id="A0A803PBH6"/>
<dbReference type="EnsemblPlants" id="evm.model.04.1047">
    <property type="protein sequence ID" value="cds.evm.model.04.1047"/>
    <property type="gene ID" value="evm.TU.04.1047"/>
</dbReference>
<dbReference type="PANTHER" id="PTHR47723:SF21">
    <property type="entry name" value="POLYNUCLEOTIDYL TRANSFERASE, RIBONUCLEASE H-LIKE SUPERFAMILY PROTEIN"/>
    <property type="match status" value="1"/>
</dbReference>
<dbReference type="PANTHER" id="PTHR47723">
    <property type="entry name" value="OS05G0353850 PROTEIN"/>
    <property type="match status" value="1"/>
</dbReference>
<dbReference type="SUPFAM" id="SSF53098">
    <property type="entry name" value="Ribonuclease H-like"/>
    <property type="match status" value="1"/>
</dbReference>
<dbReference type="InterPro" id="IPR012337">
    <property type="entry name" value="RNaseH-like_sf"/>
</dbReference>
<dbReference type="GO" id="GO:0004523">
    <property type="term" value="F:RNA-DNA hybrid ribonuclease activity"/>
    <property type="evidence" value="ECO:0007669"/>
    <property type="project" value="InterPro"/>
</dbReference>
<reference evidence="2" key="1">
    <citation type="submission" date="2018-11" db="EMBL/GenBank/DDBJ databases">
        <authorList>
            <person name="Grassa J C."/>
        </authorList>
    </citation>
    <scope>NUCLEOTIDE SEQUENCE [LARGE SCALE GENOMIC DNA]</scope>
</reference>
<protein>
    <recommendedName>
        <fullName evidence="1">RNase H type-1 domain-containing protein</fullName>
    </recommendedName>
</protein>
<proteinExistence type="predicted"/>